<evidence type="ECO:0000313" key="1">
    <source>
        <dbReference type="EMBL" id="RZS58966.1"/>
    </source>
</evidence>
<dbReference type="RefSeq" id="WP_130484099.1">
    <property type="nucleotide sequence ID" value="NZ_SGWW01000001.1"/>
</dbReference>
<name>A0A4Q7LV53_9MICO</name>
<proteinExistence type="predicted"/>
<evidence type="ECO:0000313" key="2">
    <source>
        <dbReference type="Proteomes" id="UP000293519"/>
    </source>
</evidence>
<reference evidence="1 2" key="1">
    <citation type="journal article" date="2015" name="Stand. Genomic Sci.">
        <title>Genomic Encyclopedia of Bacterial and Archaeal Type Strains, Phase III: the genomes of soil and plant-associated and newly described type strains.</title>
        <authorList>
            <person name="Whitman W.B."/>
            <person name="Woyke T."/>
            <person name="Klenk H.P."/>
            <person name="Zhou Y."/>
            <person name="Lilburn T.G."/>
            <person name="Beck B.J."/>
            <person name="De Vos P."/>
            <person name="Vandamme P."/>
            <person name="Eisen J.A."/>
            <person name="Garrity G."/>
            <person name="Hugenholtz P."/>
            <person name="Kyrpides N.C."/>
        </authorList>
    </citation>
    <scope>NUCLEOTIDE SEQUENCE [LARGE SCALE GENOMIC DNA]</scope>
    <source>
        <strain evidence="1 2">CV2</strain>
    </source>
</reference>
<keyword evidence="2" id="KW-1185">Reference proteome</keyword>
<sequence length="111" mass="12305">MLKPTEDGVEILKFYDRDGVEIEDDQGMEQTDMLEMQISFYGSKPVTAMHMTRGQLEMVSAWFNFLGAHSMFQGEAVAALADEKFGLPKGTTFRKAMSGNTTNLTVVGEAE</sequence>
<organism evidence="1 2">
    <name type="scientific">Microcella putealis</name>
    <dbReference type="NCBI Taxonomy" id="337005"/>
    <lineage>
        <taxon>Bacteria</taxon>
        <taxon>Bacillati</taxon>
        <taxon>Actinomycetota</taxon>
        <taxon>Actinomycetes</taxon>
        <taxon>Micrococcales</taxon>
        <taxon>Microbacteriaceae</taxon>
        <taxon>Microcella</taxon>
    </lineage>
</organism>
<gene>
    <name evidence="1" type="ORF">EV141_0179</name>
</gene>
<dbReference type="EMBL" id="SGWW01000001">
    <property type="protein sequence ID" value="RZS58966.1"/>
    <property type="molecule type" value="Genomic_DNA"/>
</dbReference>
<dbReference type="Proteomes" id="UP000293519">
    <property type="component" value="Unassembled WGS sequence"/>
</dbReference>
<comment type="caution">
    <text evidence="1">The sequence shown here is derived from an EMBL/GenBank/DDBJ whole genome shotgun (WGS) entry which is preliminary data.</text>
</comment>
<dbReference type="AlphaFoldDB" id="A0A4Q7LV53"/>
<accession>A0A4Q7LV53</accession>
<protein>
    <submittedName>
        <fullName evidence="1">Uncharacterized protein</fullName>
    </submittedName>
</protein>